<evidence type="ECO:0000313" key="1">
    <source>
        <dbReference type="EMBL" id="EKB48196.1"/>
    </source>
</evidence>
<dbReference type="RefSeq" id="WP_009186213.1">
    <property type="nucleotide sequence ID" value="NZ_AMGM01000064.1"/>
</dbReference>
<dbReference type="Proteomes" id="UP000004478">
    <property type="component" value="Unassembled WGS sequence"/>
</dbReference>
<reference evidence="1 2" key="1">
    <citation type="journal article" date="2012" name="J. Bacteriol.">
        <title>Draft Genome Sequence of Cecembia lonarensis Strain LW9T, Isolated from Lonar Lake, a Haloalkaline Lake in India.</title>
        <authorList>
            <person name="Shivaji S."/>
            <person name="Ara S."/>
            <person name="Singh A."/>
            <person name="Pinnaka A.K."/>
        </authorList>
    </citation>
    <scope>NUCLEOTIDE SEQUENCE [LARGE SCALE GENOMIC DNA]</scope>
    <source>
        <strain evidence="1 2">LW9</strain>
    </source>
</reference>
<evidence type="ECO:0000313" key="2">
    <source>
        <dbReference type="Proteomes" id="UP000004478"/>
    </source>
</evidence>
<dbReference type="OrthoDB" id="799670at2"/>
<name>K1L0A0_CECL9</name>
<gene>
    <name evidence="1" type="ORF">B879_03195</name>
</gene>
<keyword evidence="2" id="KW-1185">Reference proteome</keyword>
<proteinExistence type="predicted"/>
<comment type="caution">
    <text evidence="1">The sequence shown here is derived from an EMBL/GenBank/DDBJ whole genome shotgun (WGS) entry which is preliminary data.</text>
</comment>
<dbReference type="EMBL" id="AMGM01000064">
    <property type="protein sequence ID" value="EKB48196.1"/>
    <property type="molecule type" value="Genomic_DNA"/>
</dbReference>
<sequence>MNSIEFGDKVRHKTNNDYNVHPMDVMEVDENKVLCSYFDRIEKTIKEKWFNYSDLELISKTEGGFF</sequence>
<accession>K1L0A0</accession>
<dbReference type="AlphaFoldDB" id="K1L0A0"/>
<organism evidence="1 2">
    <name type="scientific">Cecembia lonarensis (strain CCUG 58316 / KCTC 22772 / LW9)</name>
    <dbReference type="NCBI Taxonomy" id="1225176"/>
    <lineage>
        <taxon>Bacteria</taxon>
        <taxon>Pseudomonadati</taxon>
        <taxon>Bacteroidota</taxon>
        <taxon>Cytophagia</taxon>
        <taxon>Cytophagales</taxon>
        <taxon>Cyclobacteriaceae</taxon>
        <taxon>Cecembia</taxon>
    </lineage>
</organism>
<protein>
    <submittedName>
        <fullName evidence="1">Uncharacterized protein</fullName>
    </submittedName>
</protein>